<dbReference type="OrthoDB" id="9808166at2"/>
<dbReference type="GO" id="GO:0006298">
    <property type="term" value="P:mismatch repair"/>
    <property type="evidence" value="ECO:0007669"/>
    <property type="project" value="InterPro"/>
</dbReference>
<dbReference type="GO" id="GO:0045910">
    <property type="term" value="P:negative regulation of DNA recombination"/>
    <property type="evidence" value="ECO:0007669"/>
    <property type="project" value="InterPro"/>
</dbReference>
<dbReference type="Pfam" id="PF01713">
    <property type="entry name" value="Smr"/>
    <property type="match status" value="1"/>
</dbReference>
<comment type="caution">
    <text evidence="10">The sequence shown here is derived from an EMBL/GenBank/DDBJ whole genome shotgun (WGS) entry which is preliminary data.</text>
</comment>
<evidence type="ECO:0000256" key="2">
    <source>
        <dbReference type="ARBA" id="ARBA00022741"/>
    </source>
</evidence>
<dbReference type="InterPro" id="IPR027417">
    <property type="entry name" value="P-loop_NTPase"/>
</dbReference>
<feature type="domain" description="Smr" evidence="9">
    <location>
        <begin position="727"/>
        <end position="802"/>
    </location>
</feature>
<dbReference type="Gene3D" id="3.40.50.300">
    <property type="entry name" value="P-loop containing nucleotide triphosphate hydrolases"/>
    <property type="match status" value="1"/>
</dbReference>
<comment type="similarity">
    <text evidence="7">Belongs to the DNA mismatch repair MutS family. MutS2 subfamily.</text>
</comment>
<dbReference type="InterPro" id="IPR002625">
    <property type="entry name" value="Smr_dom"/>
</dbReference>
<dbReference type="Gene3D" id="3.30.1370.110">
    <property type="match status" value="1"/>
</dbReference>
<keyword evidence="2 7" id="KW-0547">Nucleotide-binding</keyword>
<dbReference type="SMART" id="SM00534">
    <property type="entry name" value="MUTSac"/>
    <property type="match status" value="1"/>
</dbReference>
<dbReference type="PROSITE" id="PS50828">
    <property type="entry name" value="SMR"/>
    <property type="match status" value="1"/>
</dbReference>
<dbReference type="InterPro" id="IPR005747">
    <property type="entry name" value="MutS2"/>
</dbReference>
<keyword evidence="8" id="KW-0175">Coiled coil</keyword>
<dbReference type="GO" id="GO:0140664">
    <property type="term" value="F:ATP-dependent DNA damage sensor activity"/>
    <property type="evidence" value="ECO:0007669"/>
    <property type="project" value="InterPro"/>
</dbReference>
<dbReference type="GO" id="GO:0072344">
    <property type="term" value="P:rescue of stalled ribosome"/>
    <property type="evidence" value="ECO:0007669"/>
    <property type="project" value="UniProtKB-UniRule"/>
</dbReference>
<evidence type="ECO:0000256" key="4">
    <source>
        <dbReference type="ARBA" id="ARBA00022840"/>
    </source>
</evidence>
<gene>
    <name evidence="7" type="primary">mutS2</name>
    <name evidence="7" type="synonym">rqcU</name>
    <name evidence="10" type="ORF">FEM33_18680</name>
</gene>
<dbReference type="SMART" id="SM00463">
    <property type="entry name" value="SMR"/>
    <property type="match status" value="1"/>
</dbReference>
<evidence type="ECO:0000256" key="7">
    <source>
        <dbReference type="HAMAP-Rule" id="MF_00092"/>
    </source>
</evidence>
<evidence type="ECO:0000256" key="8">
    <source>
        <dbReference type="SAM" id="Coils"/>
    </source>
</evidence>
<evidence type="ECO:0000256" key="1">
    <source>
        <dbReference type="ARBA" id="ARBA00022730"/>
    </source>
</evidence>
<feature type="coiled-coil region" evidence="8">
    <location>
        <begin position="513"/>
        <end position="615"/>
    </location>
</feature>
<dbReference type="InterPro" id="IPR036187">
    <property type="entry name" value="DNA_mismatch_repair_MutS_sf"/>
</dbReference>
<dbReference type="PIRSF" id="PIRSF005814">
    <property type="entry name" value="MutS_YshD"/>
    <property type="match status" value="1"/>
</dbReference>
<dbReference type="SUPFAM" id="SSF48334">
    <property type="entry name" value="DNA repair protein MutS, domain III"/>
    <property type="match status" value="1"/>
</dbReference>
<evidence type="ECO:0000256" key="3">
    <source>
        <dbReference type="ARBA" id="ARBA00022801"/>
    </source>
</evidence>
<dbReference type="PANTHER" id="PTHR48466">
    <property type="entry name" value="OS10G0509000 PROTEIN-RELATED"/>
    <property type="match status" value="1"/>
</dbReference>
<evidence type="ECO:0000313" key="10">
    <source>
        <dbReference type="EMBL" id="KAA6438686.1"/>
    </source>
</evidence>
<dbReference type="InterPro" id="IPR046893">
    <property type="entry name" value="MSSS"/>
</dbReference>
<comment type="subunit">
    <text evidence="7">Homodimer. Binds to stalled ribosomes, contacting rRNA.</text>
</comment>
<dbReference type="Pfam" id="PF20297">
    <property type="entry name" value="MSSS"/>
    <property type="match status" value="1"/>
</dbReference>
<dbReference type="InterPro" id="IPR036063">
    <property type="entry name" value="Smr_dom_sf"/>
</dbReference>
<keyword evidence="11" id="KW-1185">Reference proteome</keyword>
<keyword evidence="3 7" id="KW-0378">Hydrolase</keyword>
<comment type="function">
    <text evidence="7">Endonuclease that is involved in the suppression of homologous recombination and thus may have a key role in the control of bacterial genetic diversity.</text>
</comment>
<dbReference type="GO" id="GO:0004519">
    <property type="term" value="F:endonuclease activity"/>
    <property type="evidence" value="ECO:0007669"/>
    <property type="project" value="UniProtKB-UniRule"/>
</dbReference>
<keyword evidence="6 7" id="KW-0238">DNA-binding</keyword>
<dbReference type="GO" id="GO:0030983">
    <property type="term" value="F:mismatched DNA binding"/>
    <property type="evidence" value="ECO:0007669"/>
    <property type="project" value="InterPro"/>
</dbReference>
<dbReference type="EC" id="3.6.4.-" evidence="7"/>
<reference evidence="10 11" key="1">
    <citation type="submission" date="2019-05" db="EMBL/GenBank/DDBJ databases">
        <authorList>
            <person name="Qu J.-H."/>
        </authorList>
    </citation>
    <scope>NUCLEOTIDE SEQUENCE [LARGE SCALE GENOMIC DNA]</scope>
    <source>
        <strain evidence="10 11">NS28</strain>
    </source>
</reference>
<dbReference type="SUPFAM" id="SSF52540">
    <property type="entry name" value="P-loop containing nucleoside triphosphate hydrolases"/>
    <property type="match status" value="1"/>
</dbReference>
<evidence type="ECO:0000259" key="9">
    <source>
        <dbReference type="PROSITE" id="PS50828"/>
    </source>
</evidence>
<keyword evidence="7" id="KW-0540">Nuclease</keyword>
<dbReference type="RefSeq" id="WP_139013482.1">
    <property type="nucleotide sequence ID" value="NZ_VBSN01000049.1"/>
</dbReference>
<dbReference type="GO" id="GO:0019843">
    <property type="term" value="F:rRNA binding"/>
    <property type="evidence" value="ECO:0007669"/>
    <property type="project" value="UniProtKB-UniRule"/>
</dbReference>
<dbReference type="InterPro" id="IPR000432">
    <property type="entry name" value="DNA_mismatch_repair_MutS_C"/>
</dbReference>
<dbReference type="FunFam" id="3.40.50.300:FF:001531">
    <property type="entry name" value="Endonuclease MutS2"/>
    <property type="match status" value="1"/>
</dbReference>
<dbReference type="GO" id="GO:0043023">
    <property type="term" value="F:ribosomal large subunit binding"/>
    <property type="evidence" value="ECO:0007669"/>
    <property type="project" value="UniProtKB-UniRule"/>
</dbReference>
<evidence type="ECO:0000256" key="5">
    <source>
        <dbReference type="ARBA" id="ARBA00022884"/>
    </source>
</evidence>
<dbReference type="GO" id="GO:0016887">
    <property type="term" value="F:ATP hydrolysis activity"/>
    <property type="evidence" value="ECO:0007669"/>
    <property type="project" value="InterPro"/>
</dbReference>
<proteinExistence type="inferred from homology"/>
<dbReference type="Proteomes" id="UP000323994">
    <property type="component" value="Unassembled WGS sequence"/>
</dbReference>
<dbReference type="HAMAP" id="MF_00092">
    <property type="entry name" value="MutS2"/>
    <property type="match status" value="1"/>
</dbReference>
<accession>A0A5M8QVM8</accession>
<dbReference type="AlphaFoldDB" id="A0A5M8QVM8"/>
<organism evidence="10 11">
    <name type="scientific">Dyadobacter flavalbus</name>
    <dbReference type="NCBI Taxonomy" id="2579942"/>
    <lineage>
        <taxon>Bacteria</taxon>
        <taxon>Pseudomonadati</taxon>
        <taxon>Bacteroidota</taxon>
        <taxon>Cytophagia</taxon>
        <taxon>Cytophagales</taxon>
        <taxon>Spirosomataceae</taxon>
        <taxon>Dyadobacter</taxon>
    </lineage>
</organism>
<dbReference type="PANTHER" id="PTHR48466:SF2">
    <property type="entry name" value="OS10G0509000 PROTEIN"/>
    <property type="match status" value="1"/>
</dbReference>
<evidence type="ECO:0000313" key="11">
    <source>
        <dbReference type="Proteomes" id="UP000323994"/>
    </source>
</evidence>
<dbReference type="EMBL" id="VBSN01000049">
    <property type="protein sequence ID" value="KAA6438686.1"/>
    <property type="molecule type" value="Genomic_DNA"/>
</dbReference>
<dbReference type="GO" id="GO:0005524">
    <property type="term" value="F:ATP binding"/>
    <property type="evidence" value="ECO:0007669"/>
    <property type="project" value="UniProtKB-UniRule"/>
</dbReference>
<dbReference type="SUPFAM" id="SSF160443">
    <property type="entry name" value="SMR domain-like"/>
    <property type="match status" value="1"/>
</dbReference>
<dbReference type="InterPro" id="IPR045076">
    <property type="entry name" value="MutS"/>
</dbReference>
<sequence length="802" mass="90218">MLYPNTLEQKLGFDKLRERLKEACISPLGQGFVEKIKFSENFGLVEKLVSQTAEMQRIMEIGENFPSQNYIDATPYLRRAAIEGMLLTQQEFSDLKVSMQTIRLCLRFFDSQEPDAYPILGEYSKSIKVEKAITDAIDRIIDDRGQIRDSASSELSRIRKRLISEQAGIRKKLDTILKSARSNGWIGDDVSLTIRNGRMVIPVAAEHKRKLKGFIHDESATGQTVFIEPTDVFESNNEIRELEYEERREINRILLELTSQLRPYVPDLQKAYQFLGLMDFLRAKAKLAAEMGAINPPFSNRQFIDWRNARHPLLHLSFQKQGKKVVPLNIELKENQRILIVSGPNAGGKSVSLKTVGLIQYMFQCGLLVPVEEGSSMGFFQNIFIDIGDEQSLENDLSTYSSHLTNMRHFLTLANKRTLFLIDEFGTGTEPGLGGAIAEAILENLTKSGAYGVINTHYTNLKVLADKTEGLVNGAMRFDGENLEPIYQLEIGRPGSSFAFEIASKIGLPTAVVNRAKEKLGTQQVNFEKLLKELDIERRVFAEKNIELGIKERKLTKQLADYTSLKENLENNEKKIVNEAKQKAKNLLSDANQLIENTIREIKENKAEKEKTKTVRTELEKFGKVNLELAEIAEPAPEVEVFEPESGEITPGSYVRIIGQTAIGEVLAIKGKDAEIRIGDLKSTVKLNRLEKVSNKTYKAATGEKKLKTGAKGVDLNERMLNFSFNLDMRGKRGEEALGLVDQFMDNAIMLGYDELRIVHGKGDGILRTLVRNHLRGYSQVASMQDEHPDRGGAGVTIVKLK</sequence>
<dbReference type="SMART" id="SM00533">
    <property type="entry name" value="MUTSd"/>
    <property type="match status" value="1"/>
</dbReference>
<name>A0A5M8QVM8_9BACT</name>
<keyword evidence="7 10" id="KW-0255">Endonuclease</keyword>
<comment type="function">
    <text evidence="7">Acts as a ribosome collision sensor, splitting the ribosome into its 2 subunits. Detects stalled/collided 70S ribosomes which it binds and splits by an ATP-hydrolysis driven conformational change. Acts upstream of the ribosome quality control system (RQC), a ribosome-associated complex that mediates the extraction of incompletely synthesized nascent chains from stalled ribosomes and their subsequent degradation. Probably generates substrates for RQC.</text>
</comment>
<keyword evidence="5 7" id="KW-0694">RNA-binding</keyword>
<dbReference type="NCBIfam" id="TIGR01069">
    <property type="entry name" value="mutS2"/>
    <property type="match status" value="1"/>
</dbReference>
<dbReference type="Pfam" id="PF00488">
    <property type="entry name" value="MutS_V"/>
    <property type="match status" value="1"/>
</dbReference>
<evidence type="ECO:0000256" key="6">
    <source>
        <dbReference type="ARBA" id="ARBA00023125"/>
    </source>
</evidence>
<dbReference type="EC" id="3.1.-.-" evidence="7"/>
<feature type="binding site" evidence="7">
    <location>
        <begin position="343"/>
        <end position="350"/>
    </location>
    <ligand>
        <name>ATP</name>
        <dbReference type="ChEBI" id="CHEBI:30616"/>
    </ligand>
</feature>
<keyword evidence="1 7" id="KW-0699">rRNA-binding</keyword>
<dbReference type="InterPro" id="IPR007696">
    <property type="entry name" value="DNA_mismatch_repair_MutS_core"/>
</dbReference>
<keyword evidence="4 7" id="KW-0067">ATP-binding</keyword>
<protein>
    <recommendedName>
        <fullName evidence="7">Endonuclease MutS2</fullName>
        <ecNumber evidence="7">3.1.-.-</ecNumber>
    </recommendedName>
    <alternativeName>
        <fullName evidence="7">Ribosome-associated protein quality control-upstream factor</fullName>
        <shortName evidence="7">RQC-upstream factor</shortName>
        <shortName evidence="7">RqcU</shortName>
        <ecNumber evidence="7">3.6.4.-</ecNumber>
    </alternativeName>
</protein>